<reference evidence="6" key="1">
    <citation type="journal article" date="2023" name="Science">
        <title>Elucidation of the pathway for biosynthesis of saponin adjuvants from the soapbark tree.</title>
        <authorList>
            <person name="Reed J."/>
            <person name="Orme A."/>
            <person name="El-Demerdash A."/>
            <person name="Owen C."/>
            <person name="Martin L.B.B."/>
            <person name="Misra R.C."/>
            <person name="Kikuchi S."/>
            <person name="Rejzek M."/>
            <person name="Martin A.C."/>
            <person name="Harkess A."/>
            <person name="Leebens-Mack J."/>
            <person name="Louveau T."/>
            <person name="Stephenson M.J."/>
            <person name="Osbourn A."/>
        </authorList>
    </citation>
    <scope>NUCLEOTIDE SEQUENCE</scope>
    <source>
        <strain evidence="6">S10</strain>
    </source>
</reference>
<keyword evidence="2 5" id="KW-0732">Signal</keyword>
<dbReference type="Gene3D" id="3.40.50.1110">
    <property type="entry name" value="SGNH hydrolase"/>
    <property type="match status" value="1"/>
</dbReference>
<protein>
    <submittedName>
        <fullName evidence="6">GDSL esterase/lipase</fullName>
    </submittedName>
</protein>
<comment type="caution">
    <text evidence="6">The sequence shown here is derived from an EMBL/GenBank/DDBJ whole genome shotgun (WGS) entry which is preliminary data.</text>
</comment>
<evidence type="ECO:0000256" key="1">
    <source>
        <dbReference type="ARBA" id="ARBA00008668"/>
    </source>
</evidence>
<keyword evidence="7" id="KW-1185">Reference proteome</keyword>
<feature type="chain" id="PRO_5042074377" evidence="5">
    <location>
        <begin position="23"/>
        <end position="378"/>
    </location>
</feature>
<dbReference type="InterPro" id="IPR001087">
    <property type="entry name" value="GDSL"/>
</dbReference>
<dbReference type="PANTHER" id="PTHR22835">
    <property type="entry name" value="ZINC FINGER FYVE DOMAIN CONTAINING PROTEIN"/>
    <property type="match status" value="1"/>
</dbReference>
<evidence type="ECO:0000256" key="2">
    <source>
        <dbReference type="ARBA" id="ARBA00022729"/>
    </source>
</evidence>
<dbReference type="GO" id="GO:0016788">
    <property type="term" value="F:hydrolase activity, acting on ester bonds"/>
    <property type="evidence" value="ECO:0007669"/>
    <property type="project" value="InterPro"/>
</dbReference>
<dbReference type="SUPFAM" id="SSF52266">
    <property type="entry name" value="SGNH hydrolase"/>
    <property type="match status" value="1"/>
</dbReference>
<evidence type="ECO:0000313" key="6">
    <source>
        <dbReference type="EMBL" id="KAJ7974678.1"/>
    </source>
</evidence>
<dbReference type="AlphaFoldDB" id="A0AAD7VGD0"/>
<feature type="signal peptide" evidence="5">
    <location>
        <begin position="1"/>
        <end position="22"/>
    </location>
</feature>
<evidence type="ECO:0000313" key="7">
    <source>
        <dbReference type="Proteomes" id="UP001163823"/>
    </source>
</evidence>
<name>A0AAD7VGD0_QUISA</name>
<dbReference type="EMBL" id="JARAOO010000003">
    <property type="protein sequence ID" value="KAJ7974678.1"/>
    <property type="molecule type" value="Genomic_DNA"/>
</dbReference>
<dbReference type="KEGG" id="qsa:O6P43_004715"/>
<dbReference type="Pfam" id="PF00657">
    <property type="entry name" value="Lipase_GDSL"/>
    <property type="match status" value="1"/>
</dbReference>
<keyword evidence="4" id="KW-0325">Glycoprotein</keyword>
<proteinExistence type="inferred from homology"/>
<accession>A0AAD7VGD0</accession>
<comment type="similarity">
    <text evidence="1">Belongs to the 'GDSL' lipolytic enzyme family.</text>
</comment>
<dbReference type="InterPro" id="IPR035669">
    <property type="entry name" value="SGNH_plant_lipase-like"/>
</dbReference>
<evidence type="ECO:0000256" key="5">
    <source>
        <dbReference type="SAM" id="SignalP"/>
    </source>
</evidence>
<gene>
    <name evidence="6" type="ORF">O6P43_004715</name>
</gene>
<sequence length="378" mass="41797">MEALKLVSAGILVSWILFSVGAGELNSSAPCDFPAIFNFGDSNSDTGCMAAAFIPEGPPCGETFFHEPAGRASDGRLIIDFIAKHLGLPYLSAYINSLGTTYRQGANFAAGGSTIRRQNETFFDGGCPFTLEIQIAQFDQFKARTGKFFTQGKKHSYTRHVPRPEEFAKAIYTFDIGQNDVARMSNQDFVQVIPDIVEQFAKEVQHLYQQGARTFWIHNTGPIGCLPITTHSVHNPEPGYADQNGCVKEQNDMAKEFNRQLKNIVVKLRAKLNDAALTYVDIFSAKYELISNAKEEGFVDPARICCGYHEDDNHVNCGNKGIVNGTEFFAGTCEDPSLHISWDGVHYTEAANHWIAKRVLSGSFSDPPIPITHSCQRH</sequence>
<dbReference type="PANTHER" id="PTHR22835:SF546">
    <property type="entry name" value="GDSL-LIKE LIPASE_ACYLHYDROLASE"/>
    <property type="match status" value="1"/>
</dbReference>
<dbReference type="Proteomes" id="UP001163823">
    <property type="component" value="Chromosome 3"/>
</dbReference>
<evidence type="ECO:0000256" key="4">
    <source>
        <dbReference type="ARBA" id="ARBA00023180"/>
    </source>
</evidence>
<keyword evidence="3" id="KW-0378">Hydrolase</keyword>
<dbReference type="CDD" id="cd01837">
    <property type="entry name" value="SGNH_plant_lipase_like"/>
    <property type="match status" value="1"/>
</dbReference>
<evidence type="ECO:0000256" key="3">
    <source>
        <dbReference type="ARBA" id="ARBA00022801"/>
    </source>
</evidence>
<organism evidence="6 7">
    <name type="scientific">Quillaja saponaria</name>
    <name type="common">Soap bark tree</name>
    <dbReference type="NCBI Taxonomy" id="32244"/>
    <lineage>
        <taxon>Eukaryota</taxon>
        <taxon>Viridiplantae</taxon>
        <taxon>Streptophyta</taxon>
        <taxon>Embryophyta</taxon>
        <taxon>Tracheophyta</taxon>
        <taxon>Spermatophyta</taxon>
        <taxon>Magnoliopsida</taxon>
        <taxon>eudicotyledons</taxon>
        <taxon>Gunneridae</taxon>
        <taxon>Pentapetalae</taxon>
        <taxon>rosids</taxon>
        <taxon>fabids</taxon>
        <taxon>Fabales</taxon>
        <taxon>Quillajaceae</taxon>
        <taxon>Quillaja</taxon>
    </lineage>
</organism>
<dbReference type="InterPro" id="IPR036514">
    <property type="entry name" value="SGNH_hydro_sf"/>
</dbReference>